<dbReference type="AlphaFoldDB" id="A0AAN8GX58"/>
<reference evidence="2 3" key="1">
    <citation type="journal article" date="2023" name="Mol. Biol. Evol.">
        <title>Genomics of Secondarily Temperate Adaptation in the Only Non-Antarctic Icefish.</title>
        <authorList>
            <person name="Rivera-Colon A.G."/>
            <person name="Rayamajhi N."/>
            <person name="Minhas B.F."/>
            <person name="Madrigal G."/>
            <person name="Bilyk K.T."/>
            <person name="Yoon V."/>
            <person name="Hune M."/>
            <person name="Gregory S."/>
            <person name="Cheng C.H.C."/>
            <person name="Catchen J.M."/>
        </authorList>
    </citation>
    <scope>NUCLEOTIDE SEQUENCE [LARGE SCALE GENOMIC DNA]</scope>
    <source>
        <tissue evidence="2">White muscle</tissue>
    </source>
</reference>
<accession>A0AAN8GX58</accession>
<comment type="caution">
    <text evidence="2">The sequence shown here is derived from an EMBL/GenBank/DDBJ whole genome shotgun (WGS) entry which is preliminary data.</text>
</comment>
<dbReference type="Proteomes" id="UP001331515">
    <property type="component" value="Unassembled WGS sequence"/>
</dbReference>
<name>A0AAN8GX58_CHAGU</name>
<dbReference type="EMBL" id="JAURVH010001536">
    <property type="protein sequence ID" value="KAK5891264.1"/>
    <property type="molecule type" value="Genomic_DNA"/>
</dbReference>
<evidence type="ECO:0000256" key="1">
    <source>
        <dbReference type="SAM" id="SignalP"/>
    </source>
</evidence>
<feature type="signal peptide" evidence="1">
    <location>
        <begin position="1"/>
        <end position="19"/>
    </location>
</feature>
<evidence type="ECO:0008006" key="4">
    <source>
        <dbReference type="Google" id="ProtNLM"/>
    </source>
</evidence>
<keyword evidence="1" id="KW-0732">Signal</keyword>
<keyword evidence="3" id="KW-1185">Reference proteome</keyword>
<evidence type="ECO:0000313" key="3">
    <source>
        <dbReference type="Proteomes" id="UP001331515"/>
    </source>
</evidence>
<feature type="chain" id="PRO_5042858070" description="Secreted protein" evidence="1">
    <location>
        <begin position="20"/>
        <end position="70"/>
    </location>
</feature>
<proteinExistence type="predicted"/>
<sequence length="70" mass="7478">MHWLGGCMPVVCWQSGTSCVPTSVVAPHSPCCRATCTGTIQAKDGKILRWLGLAVWTGSDGHGNRTSRYS</sequence>
<protein>
    <recommendedName>
        <fullName evidence="4">Secreted protein</fullName>
    </recommendedName>
</protein>
<evidence type="ECO:0000313" key="2">
    <source>
        <dbReference type="EMBL" id="KAK5891264.1"/>
    </source>
</evidence>
<organism evidence="2 3">
    <name type="scientific">Champsocephalus gunnari</name>
    <name type="common">Mackerel icefish</name>
    <dbReference type="NCBI Taxonomy" id="52237"/>
    <lineage>
        <taxon>Eukaryota</taxon>
        <taxon>Metazoa</taxon>
        <taxon>Chordata</taxon>
        <taxon>Craniata</taxon>
        <taxon>Vertebrata</taxon>
        <taxon>Euteleostomi</taxon>
        <taxon>Actinopterygii</taxon>
        <taxon>Neopterygii</taxon>
        <taxon>Teleostei</taxon>
        <taxon>Neoteleostei</taxon>
        <taxon>Acanthomorphata</taxon>
        <taxon>Eupercaria</taxon>
        <taxon>Perciformes</taxon>
        <taxon>Notothenioidei</taxon>
        <taxon>Channichthyidae</taxon>
        <taxon>Champsocephalus</taxon>
    </lineage>
</organism>
<gene>
    <name evidence="2" type="ORF">CgunFtcFv8_018535</name>
</gene>